<evidence type="ECO:0000313" key="4">
    <source>
        <dbReference type="Proteomes" id="UP000283269"/>
    </source>
</evidence>
<dbReference type="PANTHER" id="PTHR46064">
    <property type="entry name" value="QUEUINE TRNA-RIBOSYLTRANSFERASE ACCESSORY SUBUNIT 2"/>
    <property type="match status" value="1"/>
</dbReference>
<reference evidence="3 4" key="1">
    <citation type="journal article" date="2018" name="Evol. Lett.">
        <title>Horizontal gene cluster transfer increased hallucinogenic mushroom diversity.</title>
        <authorList>
            <person name="Reynolds H.T."/>
            <person name="Vijayakumar V."/>
            <person name="Gluck-Thaler E."/>
            <person name="Korotkin H.B."/>
            <person name="Matheny P.B."/>
            <person name="Slot J.C."/>
        </authorList>
    </citation>
    <scope>NUCLEOTIDE SEQUENCE [LARGE SCALE GENOMIC DNA]</scope>
    <source>
        <strain evidence="3 4">2631</strain>
    </source>
</reference>
<dbReference type="EMBL" id="NHYD01002240">
    <property type="protein sequence ID" value="PPQ87622.1"/>
    <property type="molecule type" value="Genomic_DNA"/>
</dbReference>
<feature type="region of interest" description="Disordered" evidence="1">
    <location>
        <begin position="566"/>
        <end position="597"/>
    </location>
</feature>
<dbReference type="FunCoup" id="A0A409XA37">
    <property type="interactions" value="363"/>
</dbReference>
<dbReference type="Proteomes" id="UP000283269">
    <property type="component" value="Unassembled WGS sequence"/>
</dbReference>
<feature type="compositionally biased region" description="Basic and acidic residues" evidence="1">
    <location>
        <begin position="628"/>
        <end position="653"/>
    </location>
</feature>
<dbReference type="OrthoDB" id="27601at2759"/>
<evidence type="ECO:0000256" key="1">
    <source>
        <dbReference type="SAM" id="MobiDB-lite"/>
    </source>
</evidence>
<dbReference type="SUPFAM" id="SSF51713">
    <property type="entry name" value="tRNA-guanine transglycosylase"/>
    <property type="match status" value="2"/>
</dbReference>
<feature type="region of interest" description="Disordered" evidence="1">
    <location>
        <begin position="296"/>
        <end position="341"/>
    </location>
</feature>
<evidence type="ECO:0000259" key="2">
    <source>
        <dbReference type="Pfam" id="PF01702"/>
    </source>
</evidence>
<dbReference type="AlphaFoldDB" id="A0A409XA37"/>
<feature type="compositionally biased region" description="Basic and acidic residues" evidence="1">
    <location>
        <begin position="451"/>
        <end position="463"/>
    </location>
</feature>
<dbReference type="PANTHER" id="PTHR46064:SF1">
    <property type="entry name" value="QUEUINE TRNA-RIBOSYLTRANSFERASE ACCESSORY SUBUNIT 2"/>
    <property type="match status" value="1"/>
</dbReference>
<accession>A0A409XA37</accession>
<feature type="region of interest" description="Disordered" evidence="1">
    <location>
        <begin position="628"/>
        <end position="675"/>
    </location>
</feature>
<comment type="caution">
    <text evidence="3">The sequence shown here is derived from an EMBL/GenBank/DDBJ whole genome shotgun (WGS) entry which is preliminary data.</text>
</comment>
<organism evidence="3 4">
    <name type="scientific">Psilocybe cyanescens</name>
    <dbReference type="NCBI Taxonomy" id="93625"/>
    <lineage>
        <taxon>Eukaryota</taxon>
        <taxon>Fungi</taxon>
        <taxon>Dikarya</taxon>
        <taxon>Basidiomycota</taxon>
        <taxon>Agaricomycotina</taxon>
        <taxon>Agaricomycetes</taxon>
        <taxon>Agaricomycetidae</taxon>
        <taxon>Agaricales</taxon>
        <taxon>Agaricineae</taxon>
        <taxon>Strophariaceae</taxon>
        <taxon>Psilocybe</taxon>
    </lineage>
</organism>
<dbReference type="InterPro" id="IPR036511">
    <property type="entry name" value="TGT-like_sf"/>
</dbReference>
<feature type="region of interest" description="Disordered" evidence="1">
    <location>
        <begin position="202"/>
        <end position="233"/>
    </location>
</feature>
<dbReference type="GO" id="GO:0006400">
    <property type="term" value="P:tRNA modification"/>
    <property type="evidence" value="ECO:0007669"/>
    <property type="project" value="InterPro"/>
</dbReference>
<dbReference type="Gene3D" id="3.20.20.105">
    <property type="entry name" value="Queuine tRNA-ribosyltransferase-like"/>
    <property type="match status" value="1"/>
</dbReference>
<dbReference type="InterPro" id="IPR050852">
    <property type="entry name" value="Queuine_tRNA-ribosyltrfase"/>
</dbReference>
<gene>
    <name evidence="3" type="ORF">CVT25_005807</name>
</gene>
<feature type="domain" description="tRNA-guanine(15) transglycosylase-like" evidence="2">
    <location>
        <begin position="522"/>
        <end position="564"/>
    </location>
</feature>
<dbReference type="Pfam" id="PF01702">
    <property type="entry name" value="TGT"/>
    <property type="match status" value="1"/>
</dbReference>
<dbReference type="InterPro" id="IPR002616">
    <property type="entry name" value="tRNA_ribo_trans-like"/>
</dbReference>
<feature type="region of interest" description="Disordered" evidence="1">
    <location>
        <begin position="488"/>
        <end position="516"/>
    </location>
</feature>
<feature type="compositionally biased region" description="Low complexity" evidence="1">
    <location>
        <begin position="327"/>
        <end position="341"/>
    </location>
</feature>
<name>A0A409XA37_PSICY</name>
<dbReference type="InParanoid" id="A0A409XA37"/>
<proteinExistence type="predicted"/>
<feature type="compositionally biased region" description="Low complexity" evidence="1">
    <location>
        <begin position="309"/>
        <end position="318"/>
    </location>
</feature>
<feature type="region of interest" description="Disordered" evidence="1">
    <location>
        <begin position="443"/>
        <end position="463"/>
    </location>
</feature>
<keyword evidence="4" id="KW-1185">Reference proteome</keyword>
<sequence>MSQPNAAVAATFSFTLSSSSARHGPRIGTLVTRRPDASASGSAGAGAMTEIQIQTPGMLTTTSRGVVPHLSRDHHRGSAAIRWVNIPFETFLEHNPPLPTLQPGPTPLHTLLGFTPSAHLLSLSARDPASAHDMPPNSHTHISVSSLRGVRKLTADAWRDYVARCRPDVVFALSDVPFTDPPYSQKRLTKSIERSAAWLANLLRRPPPPPPSSSSSEGPSTTTDSSSPTPAHLPAIFVHMSGGASPPARKALSALLTEPLFGPEAAAVHPLRTLDEGVAGYAFDLVPLRLEVGASARKASAPSPPESQPQPQSKSPSASDHELQRDPPSQSQSQSTPTPTSLSPLLLSSLALLLPTKPRLINGALSPHEILHYITHVGADLFDAGWAQRAADVGVALDFVFPVREGEGEGGKEGGKERTREIGHNLYAKEYALDFAPFADAFRGASSSSSKGKDKDKEDKEDTRPICPCAACSPIACAPSARLYHGADGPAFSGERESSSESEQNTPEAKAKTPEVRYRAPYTRAYMHHLLHTHEMSAHALLVLHNLAVLDAFFAGVRGVIASSSSAAASSLPPTSTPTPTQAQDDTTPTPTQSTPTAWETEVRKFTATYSAEMRVFEDAERRWAEVDRARGKGRLAREKEKKGKEEGKVKEEVQEEEGVIGRREEEEGNCVLEP</sequence>
<evidence type="ECO:0000313" key="3">
    <source>
        <dbReference type="EMBL" id="PPQ87622.1"/>
    </source>
</evidence>
<dbReference type="STRING" id="93625.A0A409XA37"/>
<protein>
    <recommendedName>
        <fullName evidence="2">tRNA-guanine(15) transglycosylase-like domain-containing protein</fullName>
    </recommendedName>
</protein>
<feature type="compositionally biased region" description="Low complexity" evidence="1">
    <location>
        <begin position="213"/>
        <end position="230"/>
    </location>
</feature>